<protein>
    <submittedName>
        <fullName evidence="2">Uncharacterized protein</fullName>
    </submittedName>
</protein>
<name>A0AAV5WKF6_9BILA</name>
<feature type="region of interest" description="Disordered" evidence="1">
    <location>
        <begin position="1"/>
        <end position="72"/>
    </location>
</feature>
<sequence length="72" mass="8216">MIIERRRERSNGEGRGSDERVCQNERVPRDRGRERMNKYRKSDFDVTSSGANGGSTSKMNMSTVTSSFDNPK</sequence>
<gene>
    <name evidence="2" type="ORF">PFISCL1PPCAC_23749</name>
</gene>
<evidence type="ECO:0000256" key="1">
    <source>
        <dbReference type="SAM" id="MobiDB-lite"/>
    </source>
</evidence>
<keyword evidence="3" id="KW-1185">Reference proteome</keyword>
<dbReference type="EMBL" id="BTSY01000006">
    <property type="protein sequence ID" value="GMT32452.1"/>
    <property type="molecule type" value="Genomic_DNA"/>
</dbReference>
<accession>A0AAV5WKF6</accession>
<comment type="caution">
    <text evidence="2">The sequence shown here is derived from an EMBL/GenBank/DDBJ whole genome shotgun (WGS) entry which is preliminary data.</text>
</comment>
<evidence type="ECO:0000313" key="3">
    <source>
        <dbReference type="Proteomes" id="UP001432322"/>
    </source>
</evidence>
<dbReference type="Proteomes" id="UP001432322">
    <property type="component" value="Unassembled WGS sequence"/>
</dbReference>
<feature type="compositionally biased region" description="Polar residues" evidence="1">
    <location>
        <begin position="45"/>
        <end position="72"/>
    </location>
</feature>
<proteinExistence type="predicted"/>
<organism evidence="2 3">
    <name type="scientific">Pristionchus fissidentatus</name>
    <dbReference type="NCBI Taxonomy" id="1538716"/>
    <lineage>
        <taxon>Eukaryota</taxon>
        <taxon>Metazoa</taxon>
        <taxon>Ecdysozoa</taxon>
        <taxon>Nematoda</taxon>
        <taxon>Chromadorea</taxon>
        <taxon>Rhabditida</taxon>
        <taxon>Rhabditina</taxon>
        <taxon>Diplogasteromorpha</taxon>
        <taxon>Diplogasteroidea</taxon>
        <taxon>Neodiplogasteridae</taxon>
        <taxon>Pristionchus</taxon>
    </lineage>
</organism>
<evidence type="ECO:0000313" key="2">
    <source>
        <dbReference type="EMBL" id="GMT32452.1"/>
    </source>
</evidence>
<feature type="compositionally biased region" description="Basic and acidic residues" evidence="1">
    <location>
        <begin position="1"/>
        <end position="44"/>
    </location>
</feature>
<dbReference type="AlphaFoldDB" id="A0AAV5WKF6"/>
<feature type="non-terminal residue" evidence="2">
    <location>
        <position position="72"/>
    </location>
</feature>
<reference evidence="2" key="1">
    <citation type="submission" date="2023-10" db="EMBL/GenBank/DDBJ databases">
        <title>Genome assembly of Pristionchus species.</title>
        <authorList>
            <person name="Yoshida K."/>
            <person name="Sommer R.J."/>
        </authorList>
    </citation>
    <scope>NUCLEOTIDE SEQUENCE</scope>
    <source>
        <strain evidence="2">RS5133</strain>
    </source>
</reference>